<proteinExistence type="predicted"/>
<feature type="non-terminal residue" evidence="1">
    <location>
        <position position="124"/>
    </location>
</feature>
<dbReference type="Pfam" id="PF02596">
    <property type="entry name" value="DUF169"/>
    <property type="match status" value="1"/>
</dbReference>
<name>X1MXP3_9ZZZZ</name>
<comment type="caution">
    <text evidence="1">The sequence shown here is derived from an EMBL/GenBank/DDBJ whole genome shotgun (WGS) entry which is preliminary data.</text>
</comment>
<sequence length="124" mass="14662">MKQLEDYRRAGEELYQKLRINTFPVAVKYIKAITEIPEGFTSPSSFGQKWSLCQAFTYARRHERNVAMTAEDNFCLPTSFVHHWIDITVEELIESQRLNKWRKDVDAEIKVQSLYADLMTEENR</sequence>
<reference evidence="1" key="1">
    <citation type="journal article" date="2014" name="Front. Microbiol.">
        <title>High frequency of phylogenetically diverse reductive dehalogenase-homologous genes in deep subseafloor sedimentary metagenomes.</title>
        <authorList>
            <person name="Kawai M."/>
            <person name="Futagami T."/>
            <person name="Toyoda A."/>
            <person name="Takaki Y."/>
            <person name="Nishi S."/>
            <person name="Hori S."/>
            <person name="Arai W."/>
            <person name="Tsubouchi T."/>
            <person name="Morono Y."/>
            <person name="Uchiyama I."/>
            <person name="Ito T."/>
            <person name="Fujiyama A."/>
            <person name="Inagaki F."/>
            <person name="Takami H."/>
        </authorList>
    </citation>
    <scope>NUCLEOTIDE SEQUENCE</scope>
    <source>
        <strain evidence="1">Expedition CK06-06</strain>
    </source>
</reference>
<dbReference type="EMBL" id="BARV01017393">
    <property type="protein sequence ID" value="GAI22811.1"/>
    <property type="molecule type" value="Genomic_DNA"/>
</dbReference>
<gene>
    <name evidence="1" type="ORF">S06H3_29649</name>
</gene>
<dbReference type="InterPro" id="IPR003748">
    <property type="entry name" value="DUF169"/>
</dbReference>
<organism evidence="1">
    <name type="scientific">marine sediment metagenome</name>
    <dbReference type="NCBI Taxonomy" id="412755"/>
    <lineage>
        <taxon>unclassified sequences</taxon>
        <taxon>metagenomes</taxon>
        <taxon>ecological metagenomes</taxon>
    </lineage>
</organism>
<dbReference type="AlphaFoldDB" id="X1MXP3"/>
<accession>X1MXP3</accession>
<evidence type="ECO:0000313" key="1">
    <source>
        <dbReference type="EMBL" id="GAI22811.1"/>
    </source>
</evidence>
<protein>
    <submittedName>
        <fullName evidence="1">Uncharacterized protein</fullName>
    </submittedName>
</protein>